<feature type="domain" description="Integrase catalytic" evidence="1">
    <location>
        <begin position="222"/>
        <end position="323"/>
    </location>
</feature>
<dbReference type="AlphaFoldDB" id="A0AAV3Z3B6"/>
<dbReference type="Gene3D" id="3.30.420.10">
    <property type="entry name" value="Ribonuclease H-like superfamily/Ribonuclease H"/>
    <property type="match status" value="1"/>
</dbReference>
<dbReference type="FunFam" id="1.10.340.70:FF:000001">
    <property type="entry name" value="Retrovirus-related Pol polyprotein from transposon gypsy-like Protein"/>
    <property type="match status" value="1"/>
</dbReference>
<proteinExistence type="predicted"/>
<dbReference type="GO" id="GO:0015074">
    <property type="term" value="P:DNA integration"/>
    <property type="evidence" value="ECO:0007669"/>
    <property type="project" value="InterPro"/>
</dbReference>
<gene>
    <name evidence="2" type="ORF">PoB_001539900</name>
</gene>
<evidence type="ECO:0000259" key="1">
    <source>
        <dbReference type="PROSITE" id="PS50994"/>
    </source>
</evidence>
<dbReference type="InterPro" id="IPR001584">
    <property type="entry name" value="Integrase_cat-core"/>
</dbReference>
<dbReference type="InterPro" id="IPR050951">
    <property type="entry name" value="Retrovirus_Pol_polyprotein"/>
</dbReference>
<dbReference type="InterPro" id="IPR012337">
    <property type="entry name" value="RNaseH-like_sf"/>
</dbReference>
<dbReference type="InterPro" id="IPR036397">
    <property type="entry name" value="RNaseH_sf"/>
</dbReference>
<dbReference type="Pfam" id="PF00665">
    <property type="entry name" value="rve"/>
    <property type="match status" value="1"/>
</dbReference>
<dbReference type="EMBL" id="BLXT01001882">
    <property type="protein sequence ID" value="GFN88893.1"/>
    <property type="molecule type" value="Genomic_DNA"/>
</dbReference>
<sequence length="323" mass="36641">MGCDSRVETHMGYLVSLLAEKTLHLKELLHNFHMGSWLPELVISVSVIDPCVHLARLGAAMYLATGCPILSLHYEFLLGIETVRGIDKDICEKPWYGTAAEASLNHQIFKPITHEKFKQAIERDDTLNGVKILAKKGDRYFFKDGLIYRRALNKSDDAQTIVPTKFREIVLKICHDVPSAGYMGVSATKKRVGSRFSWPKMMSDVSNYIRSCHSCQIYARRLFRLPIEQCEIISRPFDKISIAGPMNLTRSRNRFILTMVDATTRWPEAIPLKGINTREVAEALFGIFSRLSIPKQVLSDNGKRFVSNAMQEAMTMMGVERIL</sequence>
<evidence type="ECO:0000313" key="3">
    <source>
        <dbReference type="Proteomes" id="UP000735302"/>
    </source>
</evidence>
<dbReference type="Proteomes" id="UP000735302">
    <property type="component" value="Unassembled WGS sequence"/>
</dbReference>
<dbReference type="Pfam" id="PF17921">
    <property type="entry name" value="Integrase_H2C2"/>
    <property type="match status" value="1"/>
</dbReference>
<dbReference type="GO" id="GO:0003676">
    <property type="term" value="F:nucleic acid binding"/>
    <property type="evidence" value="ECO:0007669"/>
    <property type="project" value="InterPro"/>
</dbReference>
<dbReference type="SUPFAM" id="SSF53098">
    <property type="entry name" value="Ribonuclease H-like"/>
    <property type="match status" value="1"/>
</dbReference>
<comment type="caution">
    <text evidence="2">The sequence shown here is derived from an EMBL/GenBank/DDBJ whole genome shotgun (WGS) entry which is preliminary data.</text>
</comment>
<dbReference type="PANTHER" id="PTHR37984">
    <property type="entry name" value="PROTEIN CBG26694"/>
    <property type="match status" value="1"/>
</dbReference>
<dbReference type="Gene3D" id="1.10.340.70">
    <property type="match status" value="1"/>
</dbReference>
<protein>
    <submittedName>
        <fullName evidence="2">Gypsy retrotransposon integrase 1-like protein</fullName>
    </submittedName>
</protein>
<organism evidence="2 3">
    <name type="scientific">Plakobranchus ocellatus</name>
    <dbReference type="NCBI Taxonomy" id="259542"/>
    <lineage>
        <taxon>Eukaryota</taxon>
        <taxon>Metazoa</taxon>
        <taxon>Spiralia</taxon>
        <taxon>Lophotrochozoa</taxon>
        <taxon>Mollusca</taxon>
        <taxon>Gastropoda</taxon>
        <taxon>Heterobranchia</taxon>
        <taxon>Euthyneura</taxon>
        <taxon>Panpulmonata</taxon>
        <taxon>Sacoglossa</taxon>
        <taxon>Placobranchoidea</taxon>
        <taxon>Plakobranchidae</taxon>
        <taxon>Plakobranchus</taxon>
    </lineage>
</organism>
<evidence type="ECO:0000313" key="2">
    <source>
        <dbReference type="EMBL" id="GFN88893.1"/>
    </source>
</evidence>
<dbReference type="PANTHER" id="PTHR37984:SF15">
    <property type="entry name" value="INTEGRASE CATALYTIC DOMAIN-CONTAINING PROTEIN"/>
    <property type="match status" value="1"/>
</dbReference>
<dbReference type="InterPro" id="IPR041588">
    <property type="entry name" value="Integrase_H2C2"/>
</dbReference>
<dbReference type="PROSITE" id="PS50994">
    <property type="entry name" value="INTEGRASE"/>
    <property type="match status" value="1"/>
</dbReference>
<keyword evidence="3" id="KW-1185">Reference proteome</keyword>
<accession>A0AAV3Z3B6</accession>
<name>A0AAV3Z3B6_9GAST</name>
<reference evidence="2 3" key="1">
    <citation type="journal article" date="2021" name="Elife">
        <title>Chloroplast acquisition without the gene transfer in kleptoplastic sea slugs, Plakobranchus ocellatus.</title>
        <authorList>
            <person name="Maeda T."/>
            <person name="Takahashi S."/>
            <person name="Yoshida T."/>
            <person name="Shimamura S."/>
            <person name="Takaki Y."/>
            <person name="Nagai Y."/>
            <person name="Toyoda A."/>
            <person name="Suzuki Y."/>
            <person name="Arimoto A."/>
            <person name="Ishii H."/>
            <person name="Satoh N."/>
            <person name="Nishiyama T."/>
            <person name="Hasebe M."/>
            <person name="Maruyama T."/>
            <person name="Minagawa J."/>
            <person name="Obokata J."/>
            <person name="Shigenobu S."/>
        </authorList>
    </citation>
    <scope>NUCLEOTIDE SEQUENCE [LARGE SCALE GENOMIC DNA]</scope>
</reference>